<dbReference type="RefSeq" id="WP_146394012.1">
    <property type="nucleotide sequence ID" value="NZ_SJPJ01000001.1"/>
</dbReference>
<dbReference type="Pfam" id="PF18582">
    <property type="entry name" value="HZS_alpha"/>
    <property type="match status" value="1"/>
</dbReference>
<evidence type="ECO:0000256" key="1">
    <source>
        <dbReference type="SAM" id="MobiDB-lite"/>
    </source>
</evidence>
<sequence>MMILPTRWIWVGIAALFAGHAFGFEQVLLVQRNMVRSSHVYTYHEEDNKPGGGLFIFDLEKKELREILASDEGLILDANLHYDGRTVLFSWKREMSGTFQLFTINIDGSELNQITDHASNNFNASWLPNNEIVFLSDRKPAFAYCWKTTTPILFKCKADGTRPVRLSANYLNDFTPSVMDDGRILYSRWEYVDRPAIPIQSLWTINPDGTKLMGLFGNRILSPATFMDAREIPGSSGKILCVMTAHNRHCHGAIGIIDPEKGGNAQQAIRNLTPEVGIGQVDKGAGNHIRGPYVNPFPLDSTHYLVSKDGSIELRDYEGTQIQPLLKGDANGLGFYSPQPVRTRQKEQLVASTLPSDGSEEKEFEWAEINMVDVYNGLPDSIERGSIKKLAIVQEVEKPLGIDPGRRAFGFQFPVVSAGATYAPKKVWGFATVEEDGSAFFKVPARRPIYFLPLDENGMTVQRMRTFTHLMPGERQGCIGCHADRNYVANEMTSRALALTRGVEQLEKPAWGVKGFNYVREVQPILDAHCEECHGHDNPAAGLELTGDKTDFFNISYENLVRRGTPAENFVQGATSREFKPKYVSWIPTYNGQEANILNIKPGQWGAKNSLLANVVQSGHRDDDGKPRIALSDAEKLRLYLWMDLNVPYYEGSDSNYRGNRGCRQQLPSEFAQTFADIAKRRCIECHTQDSNDQVFTYPSQFALRLDHPERNPIFMAPLPEEAGGSGKCGQAVYKTVEDEDYQKLIRTFDALEAQLKDNPRLDMLTNDGETPNATSTTSVSIP</sequence>
<feature type="compositionally biased region" description="Polar residues" evidence="1">
    <location>
        <begin position="768"/>
        <end position="783"/>
    </location>
</feature>
<dbReference type="SUPFAM" id="SSF48695">
    <property type="entry name" value="Multiheme cytochromes"/>
    <property type="match status" value="1"/>
</dbReference>
<proteinExistence type="predicted"/>
<comment type="caution">
    <text evidence="3">The sequence shown here is derived from an EMBL/GenBank/DDBJ whole genome shotgun (WGS) entry which is preliminary data.</text>
</comment>
<evidence type="ECO:0000313" key="3">
    <source>
        <dbReference type="EMBL" id="TWT78876.1"/>
    </source>
</evidence>
<keyword evidence="4" id="KW-1185">Reference proteome</keyword>
<dbReference type="InterPro" id="IPR040698">
    <property type="entry name" value="HZS_alpha_mid"/>
</dbReference>
<organism evidence="3 4">
    <name type="scientific">Novipirellula herctigrandis</name>
    <dbReference type="NCBI Taxonomy" id="2527986"/>
    <lineage>
        <taxon>Bacteria</taxon>
        <taxon>Pseudomonadati</taxon>
        <taxon>Planctomycetota</taxon>
        <taxon>Planctomycetia</taxon>
        <taxon>Pirellulales</taxon>
        <taxon>Pirellulaceae</taxon>
        <taxon>Novipirellula</taxon>
    </lineage>
</organism>
<reference evidence="3 4" key="1">
    <citation type="submission" date="2019-02" db="EMBL/GenBank/DDBJ databases">
        <title>Deep-cultivation of Planctomycetes and their phenomic and genomic characterization uncovers novel biology.</title>
        <authorList>
            <person name="Wiegand S."/>
            <person name="Jogler M."/>
            <person name="Boedeker C."/>
            <person name="Pinto D."/>
            <person name="Vollmers J."/>
            <person name="Rivas-Marin E."/>
            <person name="Kohn T."/>
            <person name="Peeters S.H."/>
            <person name="Heuer A."/>
            <person name="Rast P."/>
            <person name="Oberbeckmann S."/>
            <person name="Bunk B."/>
            <person name="Jeske O."/>
            <person name="Meyerdierks A."/>
            <person name="Storesund J.E."/>
            <person name="Kallscheuer N."/>
            <person name="Luecker S."/>
            <person name="Lage O.M."/>
            <person name="Pohl T."/>
            <person name="Merkel B.J."/>
            <person name="Hornburger P."/>
            <person name="Mueller R.-W."/>
            <person name="Bruemmer F."/>
            <person name="Labrenz M."/>
            <person name="Spormann A.M."/>
            <person name="Op Den Camp H."/>
            <person name="Overmann J."/>
            <person name="Amann R."/>
            <person name="Jetten M.S.M."/>
            <person name="Mascher T."/>
            <person name="Medema M.H."/>
            <person name="Devos D.P."/>
            <person name="Kaster A.-K."/>
            <person name="Ovreas L."/>
            <person name="Rohde M."/>
            <person name="Galperin M.Y."/>
            <person name="Jogler C."/>
        </authorList>
    </citation>
    <scope>NUCLEOTIDE SEQUENCE [LARGE SCALE GENOMIC DNA]</scope>
    <source>
        <strain evidence="3 4">CA13</strain>
    </source>
</reference>
<protein>
    <submittedName>
        <fullName evidence="3">Translocation protein TolB</fullName>
    </submittedName>
</protein>
<gene>
    <name evidence="3" type="ORF">CA13_02730</name>
</gene>
<dbReference type="AlphaFoldDB" id="A0A5C5YVT6"/>
<dbReference type="InterPro" id="IPR011042">
    <property type="entry name" value="6-blade_b-propeller_TolB-like"/>
</dbReference>
<feature type="domain" description="Hydrazine synthase alpha subunit middle" evidence="2">
    <location>
        <begin position="385"/>
        <end position="482"/>
    </location>
</feature>
<evidence type="ECO:0000259" key="2">
    <source>
        <dbReference type="Pfam" id="PF18582"/>
    </source>
</evidence>
<evidence type="ECO:0000313" key="4">
    <source>
        <dbReference type="Proteomes" id="UP000315010"/>
    </source>
</evidence>
<dbReference type="EMBL" id="SJPJ01000001">
    <property type="protein sequence ID" value="TWT78876.1"/>
    <property type="molecule type" value="Genomic_DNA"/>
</dbReference>
<dbReference type="InterPro" id="IPR036280">
    <property type="entry name" value="Multihaem_cyt_sf"/>
</dbReference>
<dbReference type="Proteomes" id="UP000315010">
    <property type="component" value="Unassembled WGS sequence"/>
</dbReference>
<dbReference type="OrthoDB" id="9768004at2"/>
<dbReference type="Gene3D" id="2.120.10.30">
    <property type="entry name" value="TolB, C-terminal domain"/>
    <property type="match status" value="1"/>
</dbReference>
<dbReference type="SUPFAM" id="SSF69304">
    <property type="entry name" value="Tricorn protease N-terminal domain"/>
    <property type="match status" value="1"/>
</dbReference>
<name>A0A5C5YVT6_9BACT</name>
<feature type="region of interest" description="Disordered" evidence="1">
    <location>
        <begin position="761"/>
        <end position="783"/>
    </location>
</feature>
<accession>A0A5C5YVT6</accession>